<dbReference type="Gene3D" id="3.90.1380.10">
    <property type="entry name" value="Threonine synthase, N-terminal domain"/>
    <property type="match status" value="1"/>
</dbReference>
<dbReference type="InterPro" id="IPR004450">
    <property type="entry name" value="Thr_synthase-like"/>
</dbReference>
<dbReference type="Gene3D" id="3.40.50.1100">
    <property type="match status" value="2"/>
</dbReference>
<dbReference type="InterPro" id="IPR029144">
    <property type="entry name" value="Thr_synth_N"/>
</dbReference>
<feature type="domain" description="Threonine synthase N-terminal" evidence="6">
    <location>
        <begin position="3"/>
        <end position="78"/>
    </location>
</feature>
<sequence>MLYQSTRNSSVKKKASEVIAKGISEEGGLFVPENLPDLQEHFSQMAEMNYRELAKYIFSKFLTDFTPEEISACVENAYASDRFNGEEPVRLVPLTKTGENKYLLELWHGPTCAFKDMALQILPHFLTVSLQKTAPEKQVVILVATSGDTGKAALEGFRDVPDTKILVFYPQDGVSPMQQRQMCTQEGDNVCVCAVKGNFDDTQTGVKQIFTDKRIGALLDEQNMLFSSANSINWGRLLPQVVYYFYSYFDLFRNGTIKSLEEKINIAVPTGNFGNILAAYYASKMGLPVKRFLCASNSNNVLTDFIRTGVYDRRREFYTTSSPSMDILVSSNLERLLYALAEEDCSSVSGWMEELASTGKYEVNQKVFCKVKELFFGGFCDDNETAAVIRELLEEENYLCDPHTAVAVNVYRQYLQETGDTAPTIIASTASPYKFVQNVLGAVADASDPDEFSNLNRLELLSHTDAPSQLRGLKDKTVRFTDCITKEQMAEFVLQAVCSDRS</sequence>
<dbReference type="InterPro" id="IPR037158">
    <property type="entry name" value="Thr_synth_N_sf"/>
</dbReference>
<evidence type="ECO:0000256" key="3">
    <source>
        <dbReference type="ARBA" id="ARBA00022898"/>
    </source>
</evidence>
<proteinExistence type="inferred from homology"/>
<dbReference type="InterPro" id="IPR036052">
    <property type="entry name" value="TrpB-like_PALP_sf"/>
</dbReference>
<dbReference type="InterPro" id="IPR001926">
    <property type="entry name" value="TrpB-like_PALP"/>
</dbReference>
<evidence type="ECO:0000256" key="1">
    <source>
        <dbReference type="ARBA" id="ARBA00001933"/>
    </source>
</evidence>
<reference evidence="7 8" key="1">
    <citation type="submission" date="2022-06" db="EMBL/GenBank/DDBJ databases">
        <title>Isolation of gut microbiota from human fecal samples.</title>
        <authorList>
            <person name="Pamer E.G."/>
            <person name="Barat B."/>
            <person name="Waligurski E."/>
            <person name="Medina S."/>
            <person name="Paddock L."/>
            <person name="Mostad J."/>
        </authorList>
    </citation>
    <scope>NUCLEOTIDE SEQUENCE [LARGE SCALE GENOMIC DNA]</scope>
    <source>
        <strain evidence="7 8">DFI.9.73</strain>
    </source>
</reference>
<dbReference type="GO" id="GO:0004795">
    <property type="term" value="F:threonine synthase activity"/>
    <property type="evidence" value="ECO:0007669"/>
    <property type="project" value="UniProtKB-EC"/>
</dbReference>
<feature type="domain" description="Tryptophan synthase beta chain-like PALP" evidence="5">
    <location>
        <begin position="96"/>
        <end position="328"/>
    </location>
</feature>
<dbReference type="PANTHER" id="PTHR43515:SF1">
    <property type="entry name" value="THREONINE SYNTHASE-LIKE 1"/>
    <property type="match status" value="1"/>
</dbReference>
<dbReference type="RefSeq" id="WP_256191591.1">
    <property type="nucleotide sequence ID" value="NZ_CAJKKG010000046.1"/>
</dbReference>
<dbReference type="CDD" id="cd01560">
    <property type="entry name" value="Thr-synth_2"/>
    <property type="match status" value="1"/>
</dbReference>
<keyword evidence="8" id="KW-1185">Reference proteome</keyword>
<comment type="caution">
    <text evidence="7">The sequence shown here is derived from an EMBL/GenBank/DDBJ whole genome shotgun (WGS) entry which is preliminary data.</text>
</comment>
<accession>A0ABT1RWT3</accession>
<comment type="similarity">
    <text evidence="2">Belongs to the threonine synthase family.</text>
</comment>
<dbReference type="PANTHER" id="PTHR43515">
    <property type="entry name" value="THREONINE SYNTHASE-LIKE 1"/>
    <property type="match status" value="1"/>
</dbReference>
<dbReference type="Pfam" id="PF00291">
    <property type="entry name" value="PALP"/>
    <property type="match status" value="1"/>
</dbReference>
<keyword evidence="3" id="KW-0663">Pyridoxal phosphate</keyword>
<dbReference type="SUPFAM" id="SSF53686">
    <property type="entry name" value="Tryptophan synthase beta subunit-like PLP-dependent enzymes"/>
    <property type="match status" value="1"/>
</dbReference>
<evidence type="ECO:0000256" key="4">
    <source>
        <dbReference type="NCBIfam" id="TIGR00260"/>
    </source>
</evidence>
<dbReference type="Proteomes" id="UP001524473">
    <property type="component" value="Unassembled WGS sequence"/>
</dbReference>
<evidence type="ECO:0000256" key="2">
    <source>
        <dbReference type="ARBA" id="ARBA00005517"/>
    </source>
</evidence>
<dbReference type="Pfam" id="PF14821">
    <property type="entry name" value="Thr_synth_N"/>
    <property type="match status" value="1"/>
</dbReference>
<dbReference type="Pfam" id="PF24857">
    <property type="entry name" value="THR4_C"/>
    <property type="match status" value="1"/>
</dbReference>
<dbReference type="NCBIfam" id="TIGR00260">
    <property type="entry name" value="thrC"/>
    <property type="match status" value="1"/>
</dbReference>
<evidence type="ECO:0000259" key="6">
    <source>
        <dbReference type="Pfam" id="PF14821"/>
    </source>
</evidence>
<evidence type="ECO:0000313" key="7">
    <source>
        <dbReference type="EMBL" id="MCQ4839116.1"/>
    </source>
</evidence>
<comment type="cofactor">
    <cofactor evidence="1">
        <name>pyridoxal 5'-phosphate</name>
        <dbReference type="ChEBI" id="CHEBI:597326"/>
    </cofactor>
</comment>
<evidence type="ECO:0000259" key="5">
    <source>
        <dbReference type="Pfam" id="PF00291"/>
    </source>
</evidence>
<dbReference type="EC" id="4.2.3.1" evidence="4"/>
<evidence type="ECO:0000313" key="8">
    <source>
        <dbReference type="Proteomes" id="UP001524473"/>
    </source>
</evidence>
<keyword evidence="7" id="KW-0456">Lyase</keyword>
<dbReference type="EMBL" id="JANFZH010000006">
    <property type="protein sequence ID" value="MCQ4839116.1"/>
    <property type="molecule type" value="Genomic_DNA"/>
</dbReference>
<name>A0ABT1RWT3_9FIRM</name>
<organism evidence="7 8">
    <name type="scientific">Neglectibacter timonensis</name>
    <dbReference type="NCBI Taxonomy" id="1776382"/>
    <lineage>
        <taxon>Bacteria</taxon>
        <taxon>Bacillati</taxon>
        <taxon>Bacillota</taxon>
        <taxon>Clostridia</taxon>
        <taxon>Eubacteriales</taxon>
        <taxon>Oscillospiraceae</taxon>
        <taxon>Neglectibacter</taxon>
    </lineage>
</organism>
<protein>
    <recommendedName>
        <fullName evidence="4">Threonine synthase</fullName>
        <ecNumber evidence="4">4.2.3.1</ecNumber>
    </recommendedName>
</protein>
<gene>
    <name evidence="7" type="primary">thrC</name>
    <name evidence="7" type="ORF">NE695_04190</name>
</gene>